<sequence>MGSGGCTDQLSSCQNMPPNSFEKVDDLSVVETRKGVDDEAPDVLEADESNSLGPITPDSDRENGDFPIDYKSPPTTVKKLPNVDHFDVDTNRNEDNPYDCVDDGSPHTPKDGVFDPFAPGPDDLALAPQCRKYLKESRNVVVRRLNFDSYSPVDVVEEKASGIDASAAGVSDREIFEAVYENLLDIVLKKTEAVLAEISDLDCESDDCKTPPLASRLDGVAETCPGAPIRPTGKSRNIDLALCRKLQFSP</sequence>
<evidence type="ECO:0000313" key="3">
    <source>
        <dbReference type="Proteomes" id="UP000813462"/>
    </source>
</evidence>
<dbReference type="EMBL" id="JAEACU010000011">
    <property type="protein sequence ID" value="KAH7515141.1"/>
    <property type="molecule type" value="Genomic_DNA"/>
</dbReference>
<feature type="compositionally biased region" description="Basic and acidic residues" evidence="1">
    <location>
        <begin position="81"/>
        <end position="95"/>
    </location>
</feature>
<organism evidence="2 3">
    <name type="scientific">Ziziphus jujuba var. spinosa</name>
    <dbReference type="NCBI Taxonomy" id="714518"/>
    <lineage>
        <taxon>Eukaryota</taxon>
        <taxon>Viridiplantae</taxon>
        <taxon>Streptophyta</taxon>
        <taxon>Embryophyta</taxon>
        <taxon>Tracheophyta</taxon>
        <taxon>Spermatophyta</taxon>
        <taxon>Magnoliopsida</taxon>
        <taxon>eudicotyledons</taxon>
        <taxon>Gunneridae</taxon>
        <taxon>Pentapetalae</taxon>
        <taxon>rosids</taxon>
        <taxon>fabids</taxon>
        <taxon>Rosales</taxon>
        <taxon>Rhamnaceae</taxon>
        <taxon>Paliureae</taxon>
        <taxon>Ziziphus</taxon>
    </lineage>
</organism>
<feature type="compositionally biased region" description="Basic and acidic residues" evidence="1">
    <location>
        <begin position="22"/>
        <end position="37"/>
    </location>
</feature>
<dbReference type="OrthoDB" id="777328at2759"/>
<proteinExistence type="predicted"/>
<dbReference type="PANTHER" id="PTHR36310:SF1">
    <property type="entry name" value="CYCLIN-DEPENDENT PROTEIN KINASE INHIBITOR SMR11"/>
    <property type="match status" value="1"/>
</dbReference>
<protein>
    <submittedName>
        <fullName evidence="2">Uncharacterized protein</fullName>
    </submittedName>
</protein>
<comment type="caution">
    <text evidence="2">The sequence shown here is derived from an EMBL/GenBank/DDBJ whole genome shotgun (WGS) entry which is preliminary data.</text>
</comment>
<dbReference type="Proteomes" id="UP000813462">
    <property type="component" value="Unassembled WGS sequence"/>
</dbReference>
<dbReference type="AlphaFoldDB" id="A0A978UK10"/>
<reference evidence="2" key="1">
    <citation type="journal article" date="2021" name="Front. Plant Sci.">
        <title>Chromosome-Scale Genome Assembly for Chinese Sour Jujube and Insights Into Its Genome Evolution and Domestication Signature.</title>
        <authorList>
            <person name="Shen L.-Y."/>
            <person name="Luo H."/>
            <person name="Wang X.-L."/>
            <person name="Wang X.-M."/>
            <person name="Qiu X.-J."/>
            <person name="Liu H."/>
            <person name="Zhou S.-S."/>
            <person name="Jia K.-H."/>
            <person name="Nie S."/>
            <person name="Bao Y.-T."/>
            <person name="Zhang R.-G."/>
            <person name="Yun Q.-Z."/>
            <person name="Chai Y.-H."/>
            <person name="Lu J.-Y."/>
            <person name="Li Y."/>
            <person name="Zhao S.-W."/>
            <person name="Mao J.-F."/>
            <person name="Jia S.-G."/>
            <person name="Mao Y.-M."/>
        </authorList>
    </citation>
    <scope>NUCLEOTIDE SEQUENCE</scope>
    <source>
        <strain evidence="2">AT0</strain>
        <tissue evidence="2">Leaf</tissue>
    </source>
</reference>
<gene>
    <name evidence="2" type="ORF">FEM48_Zijuj11G0164400</name>
</gene>
<accession>A0A978UK10</accession>
<evidence type="ECO:0000256" key="1">
    <source>
        <dbReference type="SAM" id="MobiDB-lite"/>
    </source>
</evidence>
<dbReference type="InterPro" id="IPR038971">
    <property type="entry name" value="SMR11/SMR16"/>
</dbReference>
<feature type="compositionally biased region" description="Acidic residues" evidence="1">
    <location>
        <begin position="38"/>
        <end position="48"/>
    </location>
</feature>
<evidence type="ECO:0000313" key="2">
    <source>
        <dbReference type="EMBL" id="KAH7515141.1"/>
    </source>
</evidence>
<dbReference type="PANTHER" id="PTHR36310">
    <property type="entry name" value="CYCLIN-DEPENDENT PROTEIN KINASE INHIBITOR SMR11"/>
    <property type="match status" value="1"/>
</dbReference>
<feature type="compositionally biased region" description="Polar residues" evidence="1">
    <location>
        <begin position="1"/>
        <end position="18"/>
    </location>
</feature>
<feature type="region of interest" description="Disordered" evidence="1">
    <location>
        <begin position="1"/>
        <end position="95"/>
    </location>
</feature>
<name>A0A978UK10_ZIZJJ</name>